<name>A0ABX8RKA4_NOCIO</name>
<organism evidence="1 2">
    <name type="scientific">Nocardia iowensis</name>
    <dbReference type="NCBI Taxonomy" id="204891"/>
    <lineage>
        <taxon>Bacteria</taxon>
        <taxon>Bacillati</taxon>
        <taxon>Actinomycetota</taxon>
        <taxon>Actinomycetes</taxon>
        <taxon>Mycobacteriales</taxon>
        <taxon>Nocardiaceae</taxon>
        <taxon>Nocardia</taxon>
    </lineage>
</organism>
<gene>
    <name evidence="1" type="ORF">KV110_32065</name>
</gene>
<dbReference type="Proteomes" id="UP000694257">
    <property type="component" value="Chromosome"/>
</dbReference>
<reference evidence="1 2" key="1">
    <citation type="submission" date="2021-07" db="EMBL/GenBank/DDBJ databases">
        <title>Whole Genome Sequence of Nocardia Iowensis.</title>
        <authorList>
            <person name="Lamm A."/>
            <person name="Collins-Fairclough A.M."/>
            <person name="Bunk B."/>
            <person name="Sproer C."/>
        </authorList>
    </citation>
    <scope>NUCLEOTIDE SEQUENCE [LARGE SCALE GENOMIC DNA]</scope>
    <source>
        <strain evidence="1 2">NRRL 5646</strain>
    </source>
</reference>
<keyword evidence="2" id="KW-1185">Reference proteome</keyword>
<accession>A0ABX8RKA4</accession>
<sequence>MPLLTVRLPGNATLADALRKLQLTVDDVDADFGLVAVDPEQNLYALRVTDTAAARMATNGQGDVEIFADPRIEPGDGEPKPYA</sequence>
<dbReference type="RefSeq" id="WP_218470912.1">
    <property type="nucleotide sequence ID" value="NZ_BAABJN010000006.1"/>
</dbReference>
<proteinExistence type="predicted"/>
<evidence type="ECO:0000313" key="2">
    <source>
        <dbReference type="Proteomes" id="UP000694257"/>
    </source>
</evidence>
<evidence type="ECO:0000313" key="1">
    <source>
        <dbReference type="EMBL" id="QXN90040.1"/>
    </source>
</evidence>
<dbReference type="EMBL" id="CP078145">
    <property type="protein sequence ID" value="QXN90040.1"/>
    <property type="molecule type" value="Genomic_DNA"/>
</dbReference>
<protein>
    <submittedName>
        <fullName evidence="1">Uncharacterized protein</fullName>
    </submittedName>
</protein>